<dbReference type="OMA" id="LYEPNPP"/>
<name>G0WFP5_NAUDC</name>
<dbReference type="eggNOG" id="KOG0880">
    <property type="taxonomic scope" value="Eukaryota"/>
</dbReference>
<dbReference type="GO" id="GO:0006457">
    <property type="term" value="P:protein folding"/>
    <property type="evidence" value="ECO:0007669"/>
    <property type="project" value="TreeGrafter"/>
</dbReference>
<dbReference type="InterPro" id="IPR002130">
    <property type="entry name" value="Cyclophilin-type_PPIase_dom"/>
</dbReference>
<reference evidence="4 5" key="1">
    <citation type="journal article" date="2011" name="Proc. Natl. Acad. Sci. U.S.A.">
        <title>Evolutionary erosion of yeast sex chromosomes by mating-type switching accidents.</title>
        <authorList>
            <person name="Gordon J.L."/>
            <person name="Armisen D."/>
            <person name="Proux-Wera E."/>
            <person name="Oheigeartaigh S.S."/>
            <person name="Byrne K.P."/>
            <person name="Wolfe K.H."/>
        </authorList>
    </citation>
    <scope>NUCLEOTIDE SEQUENCE [LARGE SCALE GENOMIC DNA]</scope>
    <source>
        <strain evidence="5">ATCC 10597 / BCRC 20456 / CBS 421 / NBRC 0211 / NRRL Y-12639</strain>
    </source>
</reference>
<keyword evidence="2" id="KW-0732">Signal</keyword>
<organism evidence="4 5">
    <name type="scientific">Naumovozyma dairenensis (strain ATCC 10597 / BCRC 20456 / CBS 421 / NBRC 0211 / NRRL Y-12639)</name>
    <name type="common">Saccharomyces dairenensis</name>
    <dbReference type="NCBI Taxonomy" id="1071378"/>
    <lineage>
        <taxon>Eukaryota</taxon>
        <taxon>Fungi</taxon>
        <taxon>Dikarya</taxon>
        <taxon>Ascomycota</taxon>
        <taxon>Saccharomycotina</taxon>
        <taxon>Saccharomycetes</taxon>
        <taxon>Saccharomycetales</taxon>
        <taxon>Saccharomycetaceae</taxon>
        <taxon>Naumovozyma</taxon>
    </lineage>
</organism>
<proteinExistence type="predicted"/>
<evidence type="ECO:0000256" key="1">
    <source>
        <dbReference type="ARBA" id="ARBA00000971"/>
    </source>
</evidence>
<evidence type="ECO:0000259" key="3">
    <source>
        <dbReference type="PROSITE" id="PS50072"/>
    </source>
</evidence>
<feature type="domain" description="PPIase cyclophilin-type" evidence="3">
    <location>
        <begin position="56"/>
        <end position="227"/>
    </location>
</feature>
<dbReference type="PANTHER" id="PTHR11071">
    <property type="entry name" value="PEPTIDYL-PROLYL CIS-TRANS ISOMERASE"/>
    <property type="match status" value="1"/>
</dbReference>
<dbReference type="Pfam" id="PF00160">
    <property type="entry name" value="Pro_isomerase"/>
    <property type="match status" value="1"/>
</dbReference>
<dbReference type="Proteomes" id="UP000000689">
    <property type="component" value="Chromosome 9"/>
</dbReference>
<dbReference type="HOGENOM" id="CLU_012062_4_1_1"/>
<dbReference type="KEGG" id="ndi:NDAI_0I00370"/>
<dbReference type="PRINTS" id="PR00153">
    <property type="entry name" value="CSAPPISMRASE"/>
</dbReference>
<sequence length="325" mass="36248">MLLQSVWSGLLSVSLLISSIGAAPATKKAAAKKLDLDKLYEPDPPVTHKCYYTIEYQDPVTKKLKLQEMAIDLYGTVVPKTVKNFEVLSKGVKASLGGKDNIIVPLTYKRTIFSKIIPDAYMKAGEVLPGLSPFSIYGSNWADENFELKHDRPGRLSMANKGQPDSNDSDFLIVLNSETQQSELDGKHVVFGQITSGLKELLDDLQFVETNDQFMPLHNVTLITAAVDDMKLNTEKAHNDYLQRLMKFREGDLSEGVSIKSYLKSTELYDDLNATPVSITYNGNLISNQKFFIILGALLACAVIFKYRKNLLPKSNKVSSLRRDD</sequence>
<comment type="catalytic activity">
    <reaction evidence="1">
        <text>[protein]-peptidylproline (omega=180) = [protein]-peptidylproline (omega=0)</text>
        <dbReference type="Rhea" id="RHEA:16237"/>
        <dbReference type="Rhea" id="RHEA-COMP:10747"/>
        <dbReference type="Rhea" id="RHEA-COMP:10748"/>
        <dbReference type="ChEBI" id="CHEBI:83833"/>
        <dbReference type="ChEBI" id="CHEBI:83834"/>
        <dbReference type="EC" id="5.2.1.8"/>
    </reaction>
</comment>
<dbReference type="Gene3D" id="2.40.100.10">
    <property type="entry name" value="Cyclophilin-like"/>
    <property type="match status" value="1"/>
</dbReference>
<protein>
    <recommendedName>
        <fullName evidence="3">PPIase cyclophilin-type domain-containing protein</fullName>
    </recommendedName>
</protein>
<evidence type="ECO:0000313" key="5">
    <source>
        <dbReference type="Proteomes" id="UP000000689"/>
    </source>
</evidence>
<dbReference type="InterPro" id="IPR029000">
    <property type="entry name" value="Cyclophilin-like_dom_sf"/>
</dbReference>
<feature type="chain" id="PRO_5003410978" description="PPIase cyclophilin-type domain-containing protein" evidence="2">
    <location>
        <begin position="23"/>
        <end position="325"/>
    </location>
</feature>
<dbReference type="RefSeq" id="XP_003671849.1">
    <property type="nucleotide sequence ID" value="XM_003671801.1"/>
</dbReference>
<dbReference type="STRING" id="1071378.G0WFP5"/>
<dbReference type="GeneID" id="11496164"/>
<dbReference type="GO" id="GO:0016018">
    <property type="term" value="F:cyclosporin A binding"/>
    <property type="evidence" value="ECO:0007669"/>
    <property type="project" value="TreeGrafter"/>
</dbReference>
<dbReference type="GO" id="GO:0005783">
    <property type="term" value="C:endoplasmic reticulum"/>
    <property type="evidence" value="ECO:0007669"/>
    <property type="project" value="TreeGrafter"/>
</dbReference>
<keyword evidence="5" id="KW-1185">Reference proteome</keyword>
<accession>G0WFP5</accession>
<evidence type="ECO:0000256" key="2">
    <source>
        <dbReference type="SAM" id="SignalP"/>
    </source>
</evidence>
<feature type="signal peptide" evidence="2">
    <location>
        <begin position="1"/>
        <end position="22"/>
    </location>
</feature>
<gene>
    <name evidence="4" type="primary">NDAI0I00370</name>
    <name evidence="4" type="ordered locus">NDAI_0I00370</name>
</gene>
<evidence type="ECO:0000313" key="4">
    <source>
        <dbReference type="EMBL" id="CCD26606.1"/>
    </source>
</evidence>
<dbReference type="OrthoDB" id="193499at2759"/>
<dbReference type="GO" id="GO:0000324">
    <property type="term" value="C:fungal-type vacuole"/>
    <property type="evidence" value="ECO:0007669"/>
    <property type="project" value="TreeGrafter"/>
</dbReference>
<dbReference type="PANTHER" id="PTHR11071:SF568">
    <property type="entry name" value="PEPTIDYL-PROLYL CIS-TRANS ISOMERASE CPR4-RELATED"/>
    <property type="match status" value="1"/>
</dbReference>
<dbReference type="SUPFAM" id="SSF50891">
    <property type="entry name" value="Cyclophilin-like"/>
    <property type="match status" value="1"/>
</dbReference>
<dbReference type="PROSITE" id="PS50072">
    <property type="entry name" value="CSA_PPIASE_2"/>
    <property type="match status" value="1"/>
</dbReference>
<dbReference type="AlphaFoldDB" id="G0WFP5"/>
<dbReference type="EMBL" id="HE580275">
    <property type="protein sequence ID" value="CCD26606.1"/>
    <property type="molecule type" value="Genomic_DNA"/>
</dbReference>
<dbReference type="GO" id="GO:0003755">
    <property type="term" value="F:peptidyl-prolyl cis-trans isomerase activity"/>
    <property type="evidence" value="ECO:0007669"/>
    <property type="project" value="UniProtKB-EC"/>
</dbReference>